<dbReference type="AlphaFoldDB" id="A0A9P3Q0D1"/>
<protein>
    <submittedName>
        <fullName evidence="1">Uncharacterized protein</fullName>
    </submittedName>
</protein>
<proteinExistence type="predicted"/>
<dbReference type="EMBL" id="BRPK01000018">
    <property type="protein sequence ID" value="GLB44869.1"/>
    <property type="molecule type" value="Genomic_DNA"/>
</dbReference>
<comment type="caution">
    <text evidence="1">The sequence shown here is derived from an EMBL/GenBank/DDBJ whole genome shotgun (WGS) entry which is preliminary data.</text>
</comment>
<name>A0A9P3Q0D1_LYOSH</name>
<gene>
    <name evidence="1" type="ORF">LshimejAT787_1802060</name>
</gene>
<evidence type="ECO:0000313" key="2">
    <source>
        <dbReference type="Proteomes" id="UP001063166"/>
    </source>
</evidence>
<evidence type="ECO:0000313" key="1">
    <source>
        <dbReference type="EMBL" id="GLB44869.1"/>
    </source>
</evidence>
<keyword evidence="2" id="KW-1185">Reference proteome</keyword>
<organism evidence="1 2">
    <name type="scientific">Lyophyllum shimeji</name>
    <name type="common">Hon-shimeji</name>
    <name type="synonym">Tricholoma shimeji</name>
    <dbReference type="NCBI Taxonomy" id="47721"/>
    <lineage>
        <taxon>Eukaryota</taxon>
        <taxon>Fungi</taxon>
        <taxon>Dikarya</taxon>
        <taxon>Basidiomycota</taxon>
        <taxon>Agaricomycotina</taxon>
        <taxon>Agaricomycetes</taxon>
        <taxon>Agaricomycetidae</taxon>
        <taxon>Agaricales</taxon>
        <taxon>Tricholomatineae</taxon>
        <taxon>Lyophyllaceae</taxon>
        <taxon>Lyophyllum</taxon>
    </lineage>
</organism>
<sequence>MKRRKLWFMALFKSVDEMRRDHNTIVYKFPQDETRSISGNRGSLEEPFTIPIRDRRATLHIKGEAPKNTRETGQALAVNTATMFFECAVPFELCNRWLNR</sequence>
<dbReference type="Proteomes" id="UP001063166">
    <property type="component" value="Unassembled WGS sequence"/>
</dbReference>
<accession>A0A9P3Q0D1</accession>
<reference evidence="1" key="1">
    <citation type="submission" date="2022-07" db="EMBL/GenBank/DDBJ databases">
        <title>The genome of Lyophyllum shimeji provides insight into the initial evolution of ectomycorrhizal fungal genome.</title>
        <authorList>
            <person name="Kobayashi Y."/>
            <person name="Shibata T."/>
            <person name="Hirakawa H."/>
            <person name="Shigenobu S."/>
            <person name="Nishiyama T."/>
            <person name="Yamada A."/>
            <person name="Hasebe M."/>
            <person name="Kawaguchi M."/>
        </authorList>
    </citation>
    <scope>NUCLEOTIDE SEQUENCE</scope>
    <source>
        <strain evidence="1">AT787</strain>
    </source>
</reference>